<dbReference type="AlphaFoldDB" id="A0A9P0PBN2"/>
<dbReference type="EMBL" id="CAKOFQ010006851">
    <property type="protein sequence ID" value="CAH1976842.1"/>
    <property type="molecule type" value="Genomic_DNA"/>
</dbReference>
<dbReference type="Proteomes" id="UP001152888">
    <property type="component" value="Unassembled WGS sequence"/>
</dbReference>
<gene>
    <name evidence="1" type="ORF">ACAOBT_LOCUS12348</name>
</gene>
<proteinExistence type="predicted"/>
<accession>A0A9P0PBN2</accession>
<keyword evidence="2" id="KW-1185">Reference proteome</keyword>
<reference evidence="1" key="1">
    <citation type="submission" date="2022-03" db="EMBL/GenBank/DDBJ databases">
        <authorList>
            <person name="Sayadi A."/>
        </authorList>
    </citation>
    <scope>NUCLEOTIDE SEQUENCE</scope>
</reference>
<evidence type="ECO:0000313" key="2">
    <source>
        <dbReference type="Proteomes" id="UP001152888"/>
    </source>
</evidence>
<evidence type="ECO:0000313" key="1">
    <source>
        <dbReference type="EMBL" id="CAH1976842.1"/>
    </source>
</evidence>
<name>A0A9P0PBN2_ACAOB</name>
<organism evidence="1 2">
    <name type="scientific">Acanthoscelides obtectus</name>
    <name type="common">Bean weevil</name>
    <name type="synonym">Bruchus obtectus</name>
    <dbReference type="NCBI Taxonomy" id="200917"/>
    <lineage>
        <taxon>Eukaryota</taxon>
        <taxon>Metazoa</taxon>
        <taxon>Ecdysozoa</taxon>
        <taxon>Arthropoda</taxon>
        <taxon>Hexapoda</taxon>
        <taxon>Insecta</taxon>
        <taxon>Pterygota</taxon>
        <taxon>Neoptera</taxon>
        <taxon>Endopterygota</taxon>
        <taxon>Coleoptera</taxon>
        <taxon>Polyphaga</taxon>
        <taxon>Cucujiformia</taxon>
        <taxon>Chrysomeloidea</taxon>
        <taxon>Chrysomelidae</taxon>
        <taxon>Bruchinae</taxon>
        <taxon>Bruchini</taxon>
        <taxon>Acanthoscelides</taxon>
    </lineage>
</organism>
<comment type="caution">
    <text evidence="1">The sequence shown here is derived from an EMBL/GenBank/DDBJ whole genome shotgun (WGS) entry which is preliminary data.</text>
</comment>
<sequence>MLEIWGGSYCGILTVFTSFRDKNDDCVLPLFWMPSQEGYKYEYTEALLHRNAISPHGDFGLSNRALILLELFYTTTTTTICDVFIHYLLSTNGYARNNVHL</sequence>
<protein>
    <submittedName>
        <fullName evidence="1">Uncharacterized protein</fullName>
    </submittedName>
</protein>